<name>A0A371K646_9GAMM</name>
<evidence type="ECO:0000313" key="2">
    <source>
        <dbReference type="EMBL" id="RDZ29334.1"/>
    </source>
</evidence>
<evidence type="ECO:0000313" key="3">
    <source>
        <dbReference type="Proteomes" id="UP000264492"/>
    </source>
</evidence>
<feature type="region of interest" description="Disordered" evidence="1">
    <location>
        <begin position="84"/>
        <end position="111"/>
    </location>
</feature>
<feature type="compositionally biased region" description="Gly residues" evidence="1">
    <location>
        <begin position="102"/>
        <end position="111"/>
    </location>
</feature>
<accession>A0A371K646</accession>
<comment type="caution">
    <text evidence="2">The sequence shown here is derived from an EMBL/GenBank/DDBJ whole genome shotgun (WGS) entry which is preliminary data.</text>
</comment>
<protein>
    <submittedName>
        <fullName evidence="2">Uncharacterized protein</fullName>
    </submittedName>
</protein>
<reference evidence="2 3" key="1">
    <citation type="submission" date="2018-08" db="EMBL/GenBank/DDBJ databases">
        <title>Lysobacter sp. zong2l5, whole genome shotgun sequence.</title>
        <authorList>
            <person name="Zhang X."/>
            <person name="Feng G."/>
            <person name="Zhu H."/>
        </authorList>
    </citation>
    <scope>NUCLEOTIDE SEQUENCE [LARGE SCALE GENOMIC DNA]</scope>
    <source>
        <strain evidence="3">zong2l5</strain>
    </source>
</reference>
<dbReference type="EMBL" id="QTSU01000001">
    <property type="protein sequence ID" value="RDZ29334.1"/>
    <property type="molecule type" value="Genomic_DNA"/>
</dbReference>
<dbReference type="Proteomes" id="UP000264492">
    <property type="component" value="Unassembled WGS sequence"/>
</dbReference>
<gene>
    <name evidence="2" type="ORF">DX914_09695</name>
</gene>
<proteinExistence type="predicted"/>
<keyword evidence="3" id="KW-1185">Reference proteome</keyword>
<evidence type="ECO:0000256" key="1">
    <source>
        <dbReference type="SAM" id="MobiDB-lite"/>
    </source>
</evidence>
<sequence>MAHAHAVVQGPGGLGFEHADQAKTSALRFVLEIQIGAAFGIVGEQDCAVEFLALGAGHLARLHVAGAVALAQLLQRGVGREVAGQDEVGGRGGGGRRRGGGCRHGGGRGGCGRSGWSGLGCRALAGGQGYRQHRCRQPSTRCVHGFTSRMSAEPICQARCSGVAPSTTARRST</sequence>
<dbReference type="AlphaFoldDB" id="A0A371K646"/>
<organism evidence="2 3">
    <name type="scientific">Lysobacter silvisoli</name>
    <dbReference type="NCBI Taxonomy" id="2293254"/>
    <lineage>
        <taxon>Bacteria</taxon>
        <taxon>Pseudomonadati</taxon>
        <taxon>Pseudomonadota</taxon>
        <taxon>Gammaproteobacteria</taxon>
        <taxon>Lysobacterales</taxon>
        <taxon>Lysobacteraceae</taxon>
        <taxon>Lysobacter</taxon>
    </lineage>
</organism>